<feature type="domain" description="N-acetyltransferase" evidence="3">
    <location>
        <begin position="98"/>
        <end position="248"/>
    </location>
</feature>
<dbReference type="AlphaFoldDB" id="A0A1R1F3H6"/>
<evidence type="ECO:0000313" key="4">
    <source>
        <dbReference type="EMBL" id="OMF58585.1"/>
    </source>
</evidence>
<evidence type="ECO:0000256" key="1">
    <source>
        <dbReference type="ARBA" id="ARBA00022679"/>
    </source>
</evidence>
<dbReference type="RefSeq" id="WP_076168408.1">
    <property type="nucleotide sequence ID" value="NZ_MRTP01000001.1"/>
</dbReference>
<evidence type="ECO:0000259" key="3">
    <source>
        <dbReference type="PROSITE" id="PS51186"/>
    </source>
</evidence>
<dbReference type="GO" id="GO:0016747">
    <property type="term" value="F:acyltransferase activity, transferring groups other than amino-acyl groups"/>
    <property type="evidence" value="ECO:0007669"/>
    <property type="project" value="InterPro"/>
</dbReference>
<dbReference type="PANTHER" id="PTHR43420">
    <property type="entry name" value="ACETYLTRANSFERASE"/>
    <property type="match status" value="1"/>
</dbReference>
<dbReference type="Pfam" id="PF24553">
    <property type="entry name" value="Rv0428c_C"/>
    <property type="match status" value="1"/>
</dbReference>
<organism evidence="4 5">
    <name type="scientific">Paenibacillus rhizosphaerae</name>
    <dbReference type="NCBI Taxonomy" id="297318"/>
    <lineage>
        <taxon>Bacteria</taxon>
        <taxon>Bacillati</taxon>
        <taxon>Bacillota</taxon>
        <taxon>Bacilli</taxon>
        <taxon>Bacillales</taxon>
        <taxon>Paenibacillaceae</taxon>
        <taxon>Paenibacillus</taxon>
    </lineage>
</organism>
<dbReference type="InterPro" id="IPR056935">
    <property type="entry name" value="Rv0428c-like_C"/>
</dbReference>
<dbReference type="InterPro" id="IPR016181">
    <property type="entry name" value="Acyl_CoA_acyltransferase"/>
</dbReference>
<dbReference type="Proteomes" id="UP000187172">
    <property type="component" value="Unassembled WGS sequence"/>
</dbReference>
<name>A0A1R1F3H6_9BACL</name>
<protein>
    <recommendedName>
        <fullName evidence="3">N-acetyltransferase domain-containing protein</fullName>
    </recommendedName>
</protein>
<evidence type="ECO:0000313" key="5">
    <source>
        <dbReference type="Proteomes" id="UP000187172"/>
    </source>
</evidence>
<sequence length="248" mass="27982">MYKFLEEITINTWPAKYSAQMNGWLVRYADGYTKRANSVSPIYLNPGCDVEGSIAAAERFYRDAGQPVIFKMTPYVMPSDLDERLAGRGYVQVDLSSVRILDLQRETAPAADPGLHVVFRDRLDTGWLEQMSLMNGIPGNGQSVLAHTLASTPLKQGFFLLQQGSETVAAGLGVIQEGWLGLYDIVTHPDFRERGFGFQLIQRMLAWGREQGAHSSFLQVVQANEAACRLYDKLGYRHVYSYWYRVLK</sequence>
<keyword evidence="5" id="KW-1185">Reference proteome</keyword>
<proteinExistence type="predicted"/>
<dbReference type="InterPro" id="IPR050680">
    <property type="entry name" value="YpeA/RimI_acetyltransf"/>
</dbReference>
<dbReference type="CDD" id="cd04301">
    <property type="entry name" value="NAT_SF"/>
    <property type="match status" value="1"/>
</dbReference>
<accession>A0A1R1F3H6</accession>
<dbReference type="Gene3D" id="3.40.630.30">
    <property type="match status" value="1"/>
</dbReference>
<dbReference type="EMBL" id="MRTP01000001">
    <property type="protein sequence ID" value="OMF58585.1"/>
    <property type="molecule type" value="Genomic_DNA"/>
</dbReference>
<comment type="caution">
    <text evidence="4">The sequence shown here is derived from an EMBL/GenBank/DDBJ whole genome shotgun (WGS) entry which is preliminary data.</text>
</comment>
<dbReference type="InterPro" id="IPR000182">
    <property type="entry name" value="GNAT_dom"/>
</dbReference>
<dbReference type="SUPFAM" id="SSF55729">
    <property type="entry name" value="Acyl-CoA N-acyltransferases (Nat)"/>
    <property type="match status" value="1"/>
</dbReference>
<dbReference type="PANTHER" id="PTHR43420:SF44">
    <property type="entry name" value="ACETYLTRANSFERASE YPEA"/>
    <property type="match status" value="1"/>
</dbReference>
<dbReference type="STRING" id="297318.BK138_08755"/>
<keyword evidence="2" id="KW-0012">Acyltransferase</keyword>
<reference evidence="4 5" key="1">
    <citation type="submission" date="2016-11" db="EMBL/GenBank/DDBJ databases">
        <title>Paenibacillus species isolates.</title>
        <authorList>
            <person name="Beno S.M."/>
        </authorList>
    </citation>
    <scope>NUCLEOTIDE SEQUENCE [LARGE SCALE GENOMIC DNA]</scope>
    <source>
        <strain evidence="4 5">FSL R5-0378</strain>
    </source>
</reference>
<gene>
    <name evidence="4" type="ORF">BK138_08755</name>
</gene>
<dbReference type="PROSITE" id="PS51186">
    <property type="entry name" value="GNAT"/>
    <property type="match status" value="1"/>
</dbReference>
<evidence type="ECO:0000256" key="2">
    <source>
        <dbReference type="ARBA" id="ARBA00023315"/>
    </source>
</evidence>
<keyword evidence="1" id="KW-0808">Transferase</keyword>